<evidence type="ECO:0000313" key="3">
    <source>
        <dbReference type="Proteomes" id="UP000192923"/>
    </source>
</evidence>
<dbReference type="SUPFAM" id="SSF53756">
    <property type="entry name" value="UDP-Glycosyltransferase/glycogen phosphorylase"/>
    <property type="match status" value="1"/>
</dbReference>
<feature type="repeat" description="TPR" evidence="1">
    <location>
        <begin position="236"/>
        <end position="269"/>
    </location>
</feature>
<name>A0A1Y6D319_9GAMM</name>
<dbReference type="STRING" id="1760988.SAMN02949497_4463"/>
<keyword evidence="3" id="KW-1185">Reference proteome</keyword>
<dbReference type="PANTHER" id="PTHR44809:SF1">
    <property type="entry name" value="PROTEIN O-MANNOSYL-TRANSFERASE TMTC1"/>
    <property type="match status" value="1"/>
</dbReference>
<protein>
    <submittedName>
        <fullName evidence="2">Tfp pilus assembly protein PilF</fullName>
    </submittedName>
</protein>
<dbReference type="Pfam" id="PF00515">
    <property type="entry name" value="TPR_1"/>
    <property type="match status" value="2"/>
</dbReference>
<dbReference type="Gene3D" id="1.25.40.10">
    <property type="entry name" value="Tetratricopeptide repeat domain"/>
    <property type="match status" value="4"/>
</dbReference>
<dbReference type="InterPro" id="IPR052943">
    <property type="entry name" value="TMTC_O-mannosyl-trnsfr"/>
</dbReference>
<dbReference type="Pfam" id="PF13374">
    <property type="entry name" value="TPR_10"/>
    <property type="match status" value="1"/>
</dbReference>
<dbReference type="RefSeq" id="WP_085215874.1">
    <property type="nucleotide sequence ID" value="NZ_FXAM01000001.1"/>
</dbReference>
<dbReference type="PANTHER" id="PTHR44809">
    <property type="match status" value="1"/>
</dbReference>
<feature type="repeat" description="TPR" evidence="1">
    <location>
        <begin position="100"/>
        <end position="133"/>
    </location>
</feature>
<feature type="repeat" description="TPR" evidence="1">
    <location>
        <begin position="202"/>
        <end position="235"/>
    </location>
</feature>
<dbReference type="PROSITE" id="PS50293">
    <property type="entry name" value="TPR_REGION"/>
    <property type="match status" value="1"/>
</dbReference>
<feature type="repeat" description="TPR" evidence="1">
    <location>
        <begin position="168"/>
        <end position="201"/>
    </location>
</feature>
<dbReference type="SMART" id="SM00028">
    <property type="entry name" value="TPR"/>
    <property type="match status" value="7"/>
</dbReference>
<dbReference type="Gene3D" id="3.40.50.2000">
    <property type="entry name" value="Glycogen Phosphorylase B"/>
    <property type="match status" value="1"/>
</dbReference>
<dbReference type="Proteomes" id="UP000192923">
    <property type="component" value="Unassembled WGS sequence"/>
</dbReference>
<evidence type="ECO:0000256" key="1">
    <source>
        <dbReference type="PROSITE-ProRule" id="PRU00339"/>
    </source>
</evidence>
<dbReference type="Pfam" id="PF13424">
    <property type="entry name" value="TPR_12"/>
    <property type="match status" value="1"/>
</dbReference>
<gene>
    <name evidence="2" type="ORF">SAMN02949497_4463</name>
</gene>
<dbReference type="AlphaFoldDB" id="A0A1Y6D319"/>
<dbReference type="EMBL" id="FXAM01000001">
    <property type="protein sequence ID" value="SMF97047.1"/>
    <property type="molecule type" value="Genomic_DNA"/>
</dbReference>
<accession>A0A1Y6D319</accession>
<dbReference type="Pfam" id="PF13432">
    <property type="entry name" value="TPR_16"/>
    <property type="match status" value="1"/>
</dbReference>
<organism evidence="2 3">
    <name type="scientific">Methylomagnum ishizawai</name>
    <dbReference type="NCBI Taxonomy" id="1760988"/>
    <lineage>
        <taxon>Bacteria</taxon>
        <taxon>Pseudomonadati</taxon>
        <taxon>Pseudomonadota</taxon>
        <taxon>Gammaproteobacteria</taxon>
        <taxon>Methylococcales</taxon>
        <taxon>Methylococcaceae</taxon>
        <taxon>Methylomagnum</taxon>
    </lineage>
</organism>
<dbReference type="PROSITE" id="PS50005">
    <property type="entry name" value="TPR"/>
    <property type="match status" value="5"/>
</dbReference>
<dbReference type="InterPro" id="IPR019734">
    <property type="entry name" value="TPR_rpt"/>
</dbReference>
<feature type="repeat" description="TPR" evidence="1">
    <location>
        <begin position="66"/>
        <end position="99"/>
    </location>
</feature>
<dbReference type="OrthoDB" id="238183at2"/>
<keyword evidence="1" id="KW-0802">TPR repeat</keyword>
<reference evidence="2 3" key="1">
    <citation type="submission" date="2016-12" db="EMBL/GenBank/DDBJ databases">
        <authorList>
            <person name="Song W.-J."/>
            <person name="Kurnit D.M."/>
        </authorList>
    </citation>
    <scope>NUCLEOTIDE SEQUENCE [LARGE SCALE GENOMIC DNA]</scope>
    <source>
        <strain evidence="2 3">175</strain>
    </source>
</reference>
<dbReference type="InterPro" id="IPR011990">
    <property type="entry name" value="TPR-like_helical_dom_sf"/>
</dbReference>
<proteinExistence type="predicted"/>
<sequence>MIEPAIALYQAARFQDALDLARQALAQVPEDVAWLNIAAACARALGLHGSAEAYWREAIRLRPAYAEAHNNLGILLKELKRPAEAEACYRAAIALRPDYVEAHHNLALLLTEAGRRGEAEACYRRALEFRPDSTGIGLNLVALLQERRDWDEVVACCQRVLERQPGCAEAYNSMGLALKELERHGEAEASYRQALALRPDYVAALGNLGGMLNGLKRRDEAEPYLRQAMALNPNIPEVHYNLGVLCYGARRYDEAEACYRRALELRPGYVGAEWNLSALLLLLGRFEEGWRRYEIRYHADRHGGKAAVPDLPCPPWRGQALAGKSLVVWPEQGFGDAIQFCRYLRPLKRLGAARITLVCKPPLLSLLRTLEDADAVVSLAEAAQLPPHDYWMLALSAPLYCGTIAVELIPAELPYLSAPPGRCDHWASKLRALTGKRVGLVWKGSATNGNDAHRSLPGLDLLAPLWRVPGVSFVSLQKGQAEDEAAAPPRGQPLLALGGEVRDFADSAAVLVQLDLLISVDTATAHLAGALGVPCWVMLPAEGLDWRWLLERSDSPWYPGALRLFRQAVPGDWGPVIAAVAAALRDFQPGSASPPRWEAEPLAARLARLSAADFELVRALVDRLADPGA</sequence>
<evidence type="ECO:0000313" key="2">
    <source>
        <dbReference type="EMBL" id="SMF97047.1"/>
    </source>
</evidence>
<dbReference type="SUPFAM" id="SSF48452">
    <property type="entry name" value="TPR-like"/>
    <property type="match status" value="1"/>
</dbReference>